<feature type="compositionally biased region" description="Low complexity" evidence="7">
    <location>
        <begin position="1211"/>
        <end position="1222"/>
    </location>
</feature>
<dbReference type="GO" id="GO:0004674">
    <property type="term" value="F:protein serine/threonine kinase activity"/>
    <property type="evidence" value="ECO:0007669"/>
    <property type="project" value="UniProtKB-KW"/>
</dbReference>
<feature type="region of interest" description="Disordered" evidence="7">
    <location>
        <begin position="1774"/>
        <end position="1793"/>
    </location>
</feature>
<feature type="binding site" evidence="6">
    <location>
        <position position="1308"/>
    </location>
    <ligand>
        <name>ATP</name>
        <dbReference type="ChEBI" id="CHEBI:30616"/>
    </ligand>
</feature>
<dbReference type="InterPro" id="IPR000719">
    <property type="entry name" value="Prot_kinase_dom"/>
</dbReference>
<feature type="compositionally biased region" description="Gly residues" evidence="7">
    <location>
        <begin position="1111"/>
        <end position="1126"/>
    </location>
</feature>
<dbReference type="SUPFAM" id="SSF56112">
    <property type="entry name" value="Protein kinase-like (PK-like)"/>
    <property type="match status" value="1"/>
</dbReference>
<dbReference type="Proteomes" id="UP000650467">
    <property type="component" value="Unassembled WGS sequence"/>
</dbReference>
<dbReference type="PROSITE" id="PS00108">
    <property type="entry name" value="PROTEIN_KINASE_ST"/>
    <property type="match status" value="1"/>
</dbReference>
<dbReference type="PANTHER" id="PTHR44329">
    <property type="entry name" value="SERINE/THREONINE-PROTEIN KINASE TNNI3K-RELATED"/>
    <property type="match status" value="1"/>
</dbReference>
<dbReference type="OrthoDB" id="536984at2759"/>
<dbReference type="Gene3D" id="3.30.200.20">
    <property type="entry name" value="Phosphorylase Kinase, domain 1"/>
    <property type="match status" value="1"/>
</dbReference>
<feature type="region of interest" description="Disordered" evidence="7">
    <location>
        <begin position="515"/>
        <end position="549"/>
    </location>
</feature>
<gene>
    <name evidence="9" type="ORF">HXX76_012502</name>
</gene>
<feature type="compositionally biased region" description="Gly residues" evidence="7">
    <location>
        <begin position="1223"/>
        <end position="1234"/>
    </location>
</feature>
<dbReference type="Pfam" id="PF00069">
    <property type="entry name" value="Pkinase"/>
    <property type="match status" value="1"/>
</dbReference>
<dbReference type="EMBL" id="JAEHOC010000041">
    <property type="protein sequence ID" value="KAG2427307.1"/>
    <property type="molecule type" value="Genomic_DNA"/>
</dbReference>
<feature type="region of interest" description="Disordered" evidence="7">
    <location>
        <begin position="167"/>
        <end position="191"/>
    </location>
</feature>
<keyword evidence="3 6" id="KW-0547">Nucleotide-binding</keyword>
<dbReference type="InterPro" id="IPR017441">
    <property type="entry name" value="Protein_kinase_ATP_BS"/>
</dbReference>
<feature type="compositionally biased region" description="Low complexity" evidence="7">
    <location>
        <begin position="1069"/>
        <end position="1084"/>
    </location>
</feature>
<feature type="region of interest" description="Disordered" evidence="7">
    <location>
        <begin position="1058"/>
        <end position="1134"/>
    </location>
</feature>
<evidence type="ECO:0000256" key="5">
    <source>
        <dbReference type="ARBA" id="ARBA00022840"/>
    </source>
</evidence>
<comment type="caution">
    <text evidence="9">The sequence shown here is derived from an EMBL/GenBank/DDBJ whole genome shotgun (WGS) entry which is preliminary data.</text>
</comment>
<protein>
    <recommendedName>
        <fullName evidence="8">Protein kinase domain-containing protein</fullName>
    </recommendedName>
</protein>
<evidence type="ECO:0000256" key="3">
    <source>
        <dbReference type="ARBA" id="ARBA00022741"/>
    </source>
</evidence>
<proteinExistence type="predicted"/>
<accession>A0A835SLN6</accession>
<feature type="compositionally biased region" description="Polar residues" evidence="7">
    <location>
        <begin position="895"/>
        <end position="908"/>
    </location>
</feature>
<keyword evidence="2" id="KW-0808">Transferase</keyword>
<keyword evidence="4" id="KW-0418">Kinase</keyword>
<feature type="compositionally biased region" description="Basic and acidic residues" evidence="7">
    <location>
        <begin position="1782"/>
        <end position="1793"/>
    </location>
</feature>
<feature type="compositionally biased region" description="Gly residues" evidence="7">
    <location>
        <begin position="1421"/>
        <end position="1438"/>
    </location>
</feature>
<dbReference type="PROSITE" id="PS00107">
    <property type="entry name" value="PROTEIN_KINASE_ATP"/>
    <property type="match status" value="1"/>
</dbReference>
<evidence type="ECO:0000313" key="10">
    <source>
        <dbReference type="Proteomes" id="UP000650467"/>
    </source>
</evidence>
<feature type="region of interest" description="Disordered" evidence="7">
    <location>
        <begin position="892"/>
        <end position="935"/>
    </location>
</feature>
<dbReference type="GO" id="GO:0005524">
    <property type="term" value="F:ATP binding"/>
    <property type="evidence" value="ECO:0007669"/>
    <property type="project" value="UniProtKB-UniRule"/>
</dbReference>
<name>A0A835SLN6_CHLIN</name>
<keyword evidence="10" id="KW-1185">Reference proteome</keyword>
<evidence type="ECO:0000256" key="7">
    <source>
        <dbReference type="SAM" id="MobiDB-lite"/>
    </source>
</evidence>
<feature type="compositionally biased region" description="Low complexity" evidence="7">
    <location>
        <begin position="1092"/>
        <end position="1110"/>
    </location>
</feature>
<dbReference type="Pfam" id="PF07714">
    <property type="entry name" value="PK_Tyr_Ser-Thr"/>
    <property type="match status" value="1"/>
</dbReference>
<keyword evidence="1" id="KW-0723">Serine/threonine-protein kinase</keyword>
<feature type="region of interest" description="Disordered" evidence="7">
    <location>
        <begin position="665"/>
        <end position="705"/>
    </location>
</feature>
<dbReference type="InterPro" id="IPR011009">
    <property type="entry name" value="Kinase-like_dom_sf"/>
</dbReference>
<sequence length="1793" mass="172710">MAPVALIKPEPSSVSQSVADLSKLGDVMRACSGVPGSSYHQLSRLCGILAEHFRVAYVSAAVFSPTGLTCLPLTAGGRLARACPVGLPQGLDGAAAAAPSCFLVAGQQRFLHRRVPADPAAAAAEPPLPPDWALLRAASAGGGSSSSAAGAGQHGQAPATAGLAAFMGHHSPAHGPPGSSQASGQGLGGGGGGGGAQGGLAAFVACAISVGADTVAVLTVADEEPDKFAAPIWRTALELVCAFMGGCLFRERQLTGYAGVVEELCGVDSLDELVRTLSRCVVRLQSEKLHQVRLTCRIACVAADASCAIIFDEALAAQPSVLPSAIDDGGAGGMLGPGPAGAVGAPGGGAGGGGAGAGGVPSGAHLRGGGGAGAGGGGSMGGGWAVQFGRTSLQPPGQDGVSSGVASGPVPGMHTPRGRMARLSVLSPSASADPHLAALALQYQLQMHSTANLVPDPEPGASGGGGGGGGGAAVGAAAVQALLVKRMTSGGLGLSHALGGGSTGGSPMLMQAVQPLTPRQGGGGGGGTSLTGDGGGREPGLWSPYDQGAPSNFSQAQLMQVEGTTYLTEHTLLGEALSHRAGVWIGDCVSFMQNPANPNADVFLAATTGHTTAMLLAVMWERSASAAAAAAAAAAAGGGAGGGGGGAGGAGGGAGDVGSGAGAGVTRIPSASGGRAGGYGHGVPPRRLSGRAPGQQGHSGSPLYGGGGGGGLVSGLVSGLMNAAYGSGSIGGATAGTPPPGAKRPSWKTSTLNPATAGAVVGAATVSAAAAATTAGGGVGGGGGGSYSQVTRALSSGGAGALVPPAIGAPATPFSTAGHAAIAAAASAAAAAAAVAAAGGGGGAPPAASGPSARKLLLSADGQPADAITVHATGTGTGGTGTGGMEVISACGGARTSSQPTHSTRASHTTGGGGVGGGGGGGGSLVSPGGGGGGGTRGGGVGGLVGAGGVLRSGQPLLAFYLLTSGPSSPAVLQDLLVGLRELLRALEPLVGAKLGAELAGEWAALQRDVLDRGKVSRQPKDRTIVLRSTAQQLGAMLNSHGSVDDYIAGVAGPAGAAPAGGGGGGGPDVASGAAASPFLRPSSPRMPPPSAAATPGGSASTTTGQLQLGLGQGSSPGGGGGGGGQHAASSSSAQLQFSRLSALYGLGGGGGGGADGGVHVDSGGRPRSGSMRSISEKAMAVGSPGGGGGAGPLAVPTGGGGYGGYGGSGSPAATSGASPRMRGGGGGGSGGGASFMMSRSFTGKRMSALISGVQDRVQQAQRMSVSYNSMFSRPDDLRSIAMMEKIGSGGFGTVYLGMYQGTEVAVKVILERELEGTEVLRNAVELAVLSTVSHPNIVQVLTFFTDVTVQIPPVQARLSGAAPPIYLLPHEPSQAQQLDVLTPVASEVATDSEAGVGGVVGSSPPGAAAGGGGDDDDGSDGSGGGGPGEPADGGPGPGAAPALGPIAAAARAARLAPLKAAAAAAGAVGGGGAAAAQPQPHPAPAPKKALVILMEFCDAGCLSDAIRNGVFKEKIKGGYGALQPAWSSIYLTLLEVALALRYLHSLNLVHRDLKPQNVLLKSSPSDVRGFTAKLSDFGLVKLLTEADMVASSVAATARRRRRYSGTITHVAPEAMTRGPGGVTAVDVAVDVYAFGIVMWEILTGQPVYMGLNSDQIIERVQAEGLRPAFPPDTPPEFTNLAHRCLDADPGRRPSAEELVQALSGLSACSRPGLLLAQRRRLSTLSNKELLRNVANANLAAANAAAAAALMGGGLAGAAMAVNGGGAMVLPPQRGHGHPHRGHNEDDFPLHIL</sequence>
<feature type="region of interest" description="Disordered" evidence="7">
    <location>
        <begin position="1209"/>
        <end position="1235"/>
    </location>
</feature>
<dbReference type="PROSITE" id="PS50011">
    <property type="entry name" value="PROTEIN_KINASE_DOM"/>
    <property type="match status" value="1"/>
</dbReference>
<evidence type="ECO:0000259" key="8">
    <source>
        <dbReference type="PROSITE" id="PS50011"/>
    </source>
</evidence>
<dbReference type="Gene3D" id="1.10.510.10">
    <property type="entry name" value="Transferase(Phosphotransferase) domain 1"/>
    <property type="match status" value="1"/>
</dbReference>
<keyword evidence="5 6" id="KW-0067">ATP-binding</keyword>
<evidence type="ECO:0000256" key="1">
    <source>
        <dbReference type="ARBA" id="ARBA00022527"/>
    </source>
</evidence>
<dbReference type="PANTHER" id="PTHR44329:SF214">
    <property type="entry name" value="PROTEIN KINASE DOMAIN-CONTAINING PROTEIN"/>
    <property type="match status" value="1"/>
</dbReference>
<feature type="compositionally biased region" description="Gly residues" evidence="7">
    <location>
        <begin position="1059"/>
        <end position="1068"/>
    </location>
</feature>
<feature type="region of interest" description="Disordered" evidence="7">
    <location>
        <begin position="1393"/>
        <end position="1443"/>
    </location>
</feature>
<dbReference type="SMART" id="SM00220">
    <property type="entry name" value="S_TKc"/>
    <property type="match status" value="1"/>
</dbReference>
<feature type="domain" description="Protein kinase" evidence="8">
    <location>
        <begin position="1281"/>
        <end position="1714"/>
    </location>
</feature>
<evidence type="ECO:0000256" key="2">
    <source>
        <dbReference type="ARBA" id="ARBA00022679"/>
    </source>
</evidence>
<reference evidence="9" key="1">
    <citation type="journal article" date="2020" name="bioRxiv">
        <title>Comparative genomics of Chlamydomonas.</title>
        <authorList>
            <person name="Craig R.J."/>
            <person name="Hasan A.R."/>
            <person name="Ness R.W."/>
            <person name="Keightley P.D."/>
        </authorList>
    </citation>
    <scope>NUCLEOTIDE SEQUENCE</scope>
    <source>
        <strain evidence="9">SAG 7.73</strain>
    </source>
</reference>
<organism evidence="9 10">
    <name type="scientific">Chlamydomonas incerta</name>
    <dbReference type="NCBI Taxonomy" id="51695"/>
    <lineage>
        <taxon>Eukaryota</taxon>
        <taxon>Viridiplantae</taxon>
        <taxon>Chlorophyta</taxon>
        <taxon>core chlorophytes</taxon>
        <taxon>Chlorophyceae</taxon>
        <taxon>CS clade</taxon>
        <taxon>Chlamydomonadales</taxon>
        <taxon>Chlamydomonadaceae</taxon>
        <taxon>Chlamydomonas</taxon>
    </lineage>
</organism>
<evidence type="ECO:0000256" key="6">
    <source>
        <dbReference type="PROSITE-ProRule" id="PRU10141"/>
    </source>
</evidence>
<dbReference type="InterPro" id="IPR001245">
    <property type="entry name" value="Ser-Thr/Tyr_kinase_cat_dom"/>
</dbReference>
<evidence type="ECO:0000256" key="4">
    <source>
        <dbReference type="ARBA" id="ARBA00022777"/>
    </source>
</evidence>
<evidence type="ECO:0000313" key="9">
    <source>
        <dbReference type="EMBL" id="KAG2427307.1"/>
    </source>
</evidence>
<dbReference type="InterPro" id="IPR008271">
    <property type="entry name" value="Ser/Thr_kinase_AS"/>
</dbReference>
<feature type="compositionally biased region" description="Gly residues" evidence="7">
    <location>
        <begin position="910"/>
        <end position="935"/>
    </location>
</feature>
<dbReference type="InterPro" id="IPR051681">
    <property type="entry name" value="Ser/Thr_Kinases-Pseudokinases"/>
</dbReference>
<feature type="compositionally biased region" description="Gly residues" evidence="7">
    <location>
        <begin position="520"/>
        <end position="538"/>
    </location>
</feature>